<reference evidence="7" key="2">
    <citation type="submission" date="2023-05" db="EMBL/GenBank/DDBJ databases">
        <authorList>
            <consortium name="Lawrence Berkeley National Laboratory"/>
            <person name="Steindorff A."/>
            <person name="Hensen N."/>
            <person name="Bonometti L."/>
            <person name="Westerberg I."/>
            <person name="Brannstrom I.O."/>
            <person name="Guillou S."/>
            <person name="Cros-Aarteil S."/>
            <person name="Calhoun S."/>
            <person name="Haridas S."/>
            <person name="Kuo A."/>
            <person name="Mondo S."/>
            <person name="Pangilinan J."/>
            <person name="Riley R."/>
            <person name="Labutti K."/>
            <person name="Andreopoulos B."/>
            <person name="Lipzen A."/>
            <person name="Chen C."/>
            <person name="Yanf M."/>
            <person name="Daum C."/>
            <person name="Ng V."/>
            <person name="Clum A."/>
            <person name="Ohm R."/>
            <person name="Martin F."/>
            <person name="Silar P."/>
            <person name="Natvig D."/>
            <person name="Lalanne C."/>
            <person name="Gautier V."/>
            <person name="Ament-Velasquez S.L."/>
            <person name="Kruys A."/>
            <person name="Hutchinson M.I."/>
            <person name="Powell A.J."/>
            <person name="Barry K."/>
            <person name="Miller A.N."/>
            <person name="Grigoriev I.V."/>
            <person name="Debuchy R."/>
            <person name="Gladieux P."/>
            <person name="Thoren M.H."/>
            <person name="Johannesson H."/>
        </authorList>
    </citation>
    <scope>NUCLEOTIDE SEQUENCE</scope>
    <source>
        <strain evidence="7">CBS 315.58</strain>
    </source>
</reference>
<dbReference type="GO" id="GO:0005680">
    <property type="term" value="C:anaphase-promoting complex"/>
    <property type="evidence" value="ECO:0007669"/>
    <property type="project" value="InterPro"/>
</dbReference>
<keyword evidence="5" id="KW-0131">Cell cycle</keyword>
<feature type="region of interest" description="Disordered" evidence="6">
    <location>
        <begin position="272"/>
        <end position="326"/>
    </location>
</feature>
<dbReference type="Proteomes" id="UP001303160">
    <property type="component" value="Unassembled WGS sequence"/>
</dbReference>
<dbReference type="PANTHER" id="PTHR28526">
    <property type="entry name" value="ANAPHASE-PROMOTING COMPLEX SUBUNIT 13"/>
    <property type="match status" value="1"/>
</dbReference>
<evidence type="ECO:0000256" key="1">
    <source>
        <dbReference type="ARBA" id="ARBA00006940"/>
    </source>
</evidence>
<feature type="compositionally biased region" description="Gly residues" evidence="6">
    <location>
        <begin position="292"/>
        <end position="305"/>
    </location>
</feature>
<sequence length="326" mass="35761">MEQDLDTIWEVSEDDISFEDDPAALEEATNPVAGESSSPPIPTATRHPNIPAPEDEQGESSNQANPQTDHTDQLLDDSDDSNQTDFEVFEGGGQVRRLQDTDFWADWVRYHRRPRRPTGELTSEHSAESPESSTSAWEPNIVTTINLRDFDLSRVANEPRRNPNYPNAEATPLSRAVSRQIIGAGRNMNKDASYTYVHFHHSAHADLLDEFRKDSRLPHDDIYVPPHLQPVNPEDEDDVVPDQHAAFGIQKATQKVKEPAWRDLGLEELMAHGPGGSNANAGPWANNRPGTSGAGAAAGGAGGGNAAPRRRPGHRAPGSRYQGLPR</sequence>
<dbReference type="InterPro" id="IPR008401">
    <property type="entry name" value="Apc13"/>
</dbReference>
<feature type="region of interest" description="Disordered" evidence="6">
    <location>
        <begin position="1"/>
        <end position="93"/>
    </location>
</feature>
<dbReference type="AlphaFoldDB" id="A0AAN6XQB4"/>
<protein>
    <submittedName>
        <fullName evidence="7">Apc13p protein-domain-containing protein</fullName>
    </submittedName>
</protein>
<feature type="region of interest" description="Disordered" evidence="6">
    <location>
        <begin position="116"/>
        <end position="136"/>
    </location>
</feature>
<dbReference type="Pfam" id="PF05839">
    <property type="entry name" value="Apc13p"/>
    <property type="match status" value="1"/>
</dbReference>
<name>A0AAN6XQB4_9PEZI</name>
<dbReference type="PANTHER" id="PTHR28526:SF1">
    <property type="entry name" value="ANAPHASE-PROMOTING COMPLEX SUBUNIT 13"/>
    <property type="match status" value="1"/>
</dbReference>
<accession>A0AAN6XQB4</accession>
<comment type="similarity">
    <text evidence="1">Belongs to the APC13 family.</text>
</comment>
<proteinExistence type="inferred from homology"/>
<dbReference type="GO" id="GO:0051301">
    <property type="term" value="P:cell division"/>
    <property type="evidence" value="ECO:0007669"/>
    <property type="project" value="UniProtKB-KW"/>
</dbReference>
<reference evidence="7" key="1">
    <citation type="journal article" date="2023" name="Mol. Phylogenet. Evol.">
        <title>Genome-scale phylogeny and comparative genomics of the fungal order Sordariales.</title>
        <authorList>
            <person name="Hensen N."/>
            <person name="Bonometti L."/>
            <person name="Westerberg I."/>
            <person name="Brannstrom I.O."/>
            <person name="Guillou S."/>
            <person name="Cros-Aarteil S."/>
            <person name="Calhoun S."/>
            <person name="Haridas S."/>
            <person name="Kuo A."/>
            <person name="Mondo S."/>
            <person name="Pangilinan J."/>
            <person name="Riley R."/>
            <person name="LaButti K."/>
            <person name="Andreopoulos B."/>
            <person name="Lipzen A."/>
            <person name="Chen C."/>
            <person name="Yan M."/>
            <person name="Daum C."/>
            <person name="Ng V."/>
            <person name="Clum A."/>
            <person name="Steindorff A."/>
            <person name="Ohm R.A."/>
            <person name="Martin F."/>
            <person name="Silar P."/>
            <person name="Natvig D.O."/>
            <person name="Lalanne C."/>
            <person name="Gautier V."/>
            <person name="Ament-Velasquez S.L."/>
            <person name="Kruys A."/>
            <person name="Hutchinson M.I."/>
            <person name="Powell A.J."/>
            <person name="Barry K."/>
            <person name="Miller A.N."/>
            <person name="Grigoriev I.V."/>
            <person name="Debuchy R."/>
            <person name="Gladieux P."/>
            <person name="Hiltunen Thoren M."/>
            <person name="Johannesson H."/>
        </authorList>
    </citation>
    <scope>NUCLEOTIDE SEQUENCE</scope>
    <source>
        <strain evidence="7">CBS 315.58</strain>
    </source>
</reference>
<evidence type="ECO:0000256" key="2">
    <source>
        <dbReference type="ARBA" id="ARBA00022618"/>
    </source>
</evidence>
<evidence type="ECO:0000256" key="5">
    <source>
        <dbReference type="ARBA" id="ARBA00023306"/>
    </source>
</evidence>
<organism evidence="7 8">
    <name type="scientific">Triangularia verruculosa</name>
    <dbReference type="NCBI Taxonomy" id="2587418"/>
    <lineage>
        <taxon>Eukaryota</taxon>
        <taxon>Fungi</taxon>
        <taxon>Dikarya</taxon>
        <taxon>Ascomycota</taxon>
        <taxon>Pezizomycotina</taxon>
        <taxon>Sordariomycetes</taxon>
        <taxon>Sordariomycetidae</taxon>
        <taxon>Sordariales</taxon>
        <taxon>Podosporaceae</taxon>
        <taxon>Triangularia</taxon>
    </lineage>
</organism>
<evidence type="ECO:0000256" key="6">
    <source>
        <dbReference type="SAM" id="MobiDB-lite"/>
    </source>
</evidence>
<evidence type="ECO:0000313" key="7">
    <source>
        <dbReference type="EMBL" id="KAK4203776.1"/>
    </source>
</evidence>
<gene>
    <name evidence="7" type="ORF">QBC40DRAFT_262340</name>
</gene>
<dbReference type="EMBL" id="MU863887">
    <property type="protein sequence ID" value="KAK4203776.1"/>
    <property type="molecule type" value="Genomic_DNA"/>
</dbReference>
<evidence type="ECO:0000256" key="3">
    <source>
        <dbReference type="ARBA" id="ARBA00022776"/>
    </source>
</evidence>
<keyword evidence="8" id="KW-1185">Reference proteome</keyword>
<keyword evidence="4" id="KW-0833">Ubl conjugation pathway</keyword>
<feature type="compositionally biased region" description="Acidic residues" evidence="6">
    <location>
        <begin position="1"/>
        <end position="24"/>
    </location>
</feature>
<evidence type="ECO:0000313" key="8">
    <source>
        <dbReference type="Proteomes" id="UP001303160"/>
    </source>
</evidence>
<keyword evidence="2" id="KW-0132">Cell division</keyword>
<keyword evidence="3" id="KW-0498">Mitosis</keyword>
<comment type="caution">
    <text evidence="7">The sequence shown here is derived from an EMBL/GenBank/DDBJ whole genome shotgun (WGS) entry which is preliminary data.</text>
</comment>
<evidence type="ECO:0000256" key="4">
    <source>
        <dbReference type="ARBA" id="ARBA00022786"/>
    </source>
</evidence>